<keyword evidence="2" id="KW-1133">Transmembrane helix</keyword>
<dbReference type="EMBL" id="GL385399">
    <property type="protein sequence ID" value="EJT72403.1"/>
    <property type="molecule type" value="Genomic_DNA"/>
</dbReference>
<feature type="compositionally biased region" description="Polar residues" evidence="1">
    <location>
        <begin position="56"/>
        <end position="66"/>
    </location>
</feature>
<feature type="region of interest" description="Disordered" evidence="1">
    <location>
        <begin position="171"/>
        <end position="191"/>
    </location>
</feature>
<reference evidence="5" key="1">
    <citation type="submission" date="2010-07" db="EMBL/GenBank/DDBJ databases">
        <title>The genome sequence of Gaeumannomyces graminis var. tritici strain R3-111a-1.</title>
        <authorList>
            <consortium name="The Broad Institute Genome Sequencing Platform"/>
            <person name="Ma L.-J."/>
            <person name="Dead R."/>
            <person name="Young S."/>
            <person name="Zeng Q."/>
            <person name="Koehrsen M."/>
            <person name="Alvarado L."/>
            <person name="Berlin A."/>
            <person name="Chapman S.B."/>
            <person name="Chen Z."/>
            <person name="Freedman E."/>
            <person name="Gellesch M."/>
            <person name="Goldberg J."/>
            <person name="Griggs A."/>
            <person name="Gujja S."/>
            <person name="Heilman E.R."/>
            <person name="Heiman D."/>
            <person name="Hepburn T."/>
            <person name="Howarth C."/>
            <person name="Jen D."/>
            <person name="Larson L."/>
            <person name="Mehta T."/>
            <person name="Neiman D."/>
            <person name="Pearson M."/>
            <person name="Roberts A."/>
            <person name="Saif S."/>
            <person name="Shea T."/>
            <person name="Shenoy N."/>
            <person name="Sisk P."/>
            <person name="Stolte C."/>
            <person name="Sykes S."/>
            <person name="Walk T."/>
            <person name="White J."/>
            <person name="Yandava C."/>
            <person name="Haas B."/>
            <person name="Nusbaum C."/>
            <person name="Birren B."/>
        </authorList>
    </citation>
    <scope>NUCLEOTIDE SEQUENCE [LARGE SCALE GENOMIC DNA]</scope>
    <source>
        <strain evidence="5">R3-111a-1</strain>
    </source>
</reference>
<dbReference type="GeneID" id="20349727"/>
<evidence type="ECO:0000256" key="2">
    <source>
        <dbReference type="SAM" id="Phobius"/>
    </source>
</evidence>
<dbReference type="AlphaFoldDB" id="J3P6X3"/>
<dbReference type="Proteomes" id="UP000006039">
    <property type="component" value="Unassembled WGS sequence"/>
</dbReference>
<evidence type="ECO:0000313" key="4">
    <source>
        <dbReference type="EnsemblFungi" id="EJT72403"/>
    </source>
</evidence>
<gene>
    <name evidence="4" type="primary">20349727</name>
    <name evidence="3" type="ORF">GGTG_09269</name>
</gene>
<evidence type="ECO:0000313" key="5">
    <source>
        <dbReference type="Proteomes" id="UP000006039"/>
    </source>
</evidence>
<accession>J3P6X3</accession>
<dbReference type="RefSeq" id="XP_009225377.1">
    <property type="nucleotide sequence ID" value="XM_009227113.1"/>
</dbReference>
<reference evidence="4" key="5">
    <citation type="submission" date="2018-04" db="UniProtKB">
        <authorList>
            <consortium name="EnsemblFungi"/>
        </authorList>
    </citation>
    <scope>IDENTIFICATION</scope>
    <source>
        <strain evidence="4">R3-111a-1</strain>
    </source>
</reference>
<dbReference type="HOGENOM" id="CLU_1038455_0_0_1"/>
<keyword evidence="2" id="KW-0472">Membrane</keyword>
<organism evidence="3">
    <name type="scientific">Gaeumannomyces tritici (strain R3-111a-1)</name>
    <name type="common">Wheat and barley take-all root rot fungus</name>
    <name type="synonym">Gaeumannomyces graminis var. tritici</name>
    <dbReference type="NCBI Taxonomy" id="644352"/>
    <lineage>
        <taxon>Eukaryota</taxon>
        <taxon>Fungi</taxon>
        <taxon>Dikarya</taxon>
        <taxon>Ascomycota</taxon>
        <taxon>Pezizomycotina</taxon>
        <taxon>Sordariomycetes</taxon>
        <taxon>Sordariomycetidae</taxon>
        <taxon>Magnaporthales</taxon>
        <taxon>Magnaporthaceae</taxon>
        <taxon>Gaeumannomyces</taxon>
    </lineage>
</organism>
<proteinExistence type="predicted"/>
<dbReference type="VEuPathDB" id="FungiDB:GGTG_09269"/>
<feature type="transmembrane region" description="Helical" evidence="2">
    <location>
        <begin position="88"/>
        <end position="119"/>
    </location>
</feature>
<evidence type="ECO:0000256" key="1">
    <source>
        <dbReference type="SAM" id="MobiDB-lite"/>
    </source>
</evidence>
<name>J3P6X3_GAET3</name>
<reference evidence="3" key="3">
    <citation type="submission" date="2010-09" db="EMBL/GenBank/DDBJ databases">
        <title>Annotation of Gaeumannomyces graminis var. tritici R3-111a-1.</title>
        <authorList>
            <consortium name="The Broad Institute Genome Sequencing Platform"/>
            <person name="Ma L.-J."/>
            <person name="Dead R."/>
            <person name="Young S.K."/>
            <person name="Zeng Q."/>
            <person name="Gargeya S."/>
            <person name="Fitzgerald M."/>
            <person name="Haas B."/>
            <person name="Abouelleil A."/>
            <person name="Alvarado L."/>
            <person name="Arachchi H.M."/>
            <person name="Berlin A."/>
            <person name="Brown A."/>
            <person name="Chapman S.B."/>
            <person name="Chen Z."/>
            <person name="Dunbar C."/>
            <person name="Freedman E."/>
            <person name="Gearin G."/>
            <person name="Gellesch M."/>
            <person name="Goldberg J."/>
            <person name="Griggs A."/>
            <person name="Gujja S."/>
            <person name="Heiman D."/>
            <person name="Howarth C."/>
            <person name="Larson L."/>
            <person name="Lui A."/>
            <person name="MacDonald P.J.P."/>
            <person name="Mehta T."/>
            <person name="Montmayeur A."/>
            <person name="Murphy C."/>
            <person name="Neiman D."/>
            <person name="Pearson M."/>
            <person name="Priest M."/>
            <person name="Roberts A."/>
            <person name="Saif S."/>
            <person name="Shea T."/>
            <person name="Shenoy N."/>
            <person name="Sisk P."/>
            <person name="Stolte C."/>
            <person name="Sykes S."/>
            <person name="Yandava C."/>
            <person name="Wortman J."/>
            <person name="Nusbaum C."/>
            <person name="Birren B."/>
        </authorList>
    </citation>
    <scope>NUCLEOTIDE SEQUENCE</scope>
    <source>
        <strain evidence="3">R3-111a-1</strain>
    </source>
</reference>
<sequence>MESWLTTSSCENERDDELRRSPTSPGLAAETGVSDLGKGAGTRSRSPWLIWRSRRSTPSGSGQHRFSTGDKGWPQPTQWSTRVTRTSFLLLLLLVVAAVVMVVILLLVVVAVAASRPVARGRRWMWRRRRQGRHRRGLTTRTVAGATFPLPQAGRRIGILSWHPHRRSMAGDRLREPAGGRARPGGKTGKLKTQEWYVSSSRVGDDQMLSKCRVQDVQHGLVGWMDGWAEDIPLDAVHAAAVTLAPYWPGQYYSIRAVILTGAQGLRQ</sequence>
<keyword evidence="5" id="KW-1185">Reference proteome</keyword>
<evidence type="ECO:0000313" key="3">
    <source>
        <dbReference type="EMBL" id="EJT72403.1"/>
    </source>
</evidence>
<dbReference type="EnsemblFungi" id="EJT72403">
    <property type="protein sequence ID" value="EJT72403"/>
    <property type="gene ID" value="GGTG_09269"/>
</dbReference>
<reference evidence="4" key="4">
    <citation type="journal article" date="2015" name="G3 (Bethesda)">
        <title>Genome sequences of three phytopathogenic species of the Magnaporthaceae family of fungi.</title>
        <authorList>
            <person name="Okagaki L.H."/>
            <person name="Nunes C.C."/>
            <person name="Sailsbery J."/>
            <person name="Clay B."/>
            <person name="Brown D."/>
            <person name="John T."/>
            <person name="Oh Y."/>
            <person name="Young N."/>
            <person name="Fitzgerald M."/>
            <person name="Haas B.J."/>
            <person name="Zeng Q."/>
            <person name="Young S."/>
            <person name="Adiconis X."/>
            <person name="Fan L."/>
            <person name="Levin J.Z."/>
            <person name="Mitchell T.K."/>
            <person name="Okubara P.A."/>
            <person name="Farman M.L."/>
            <person name="Kohn L.M."/>
            <person name="Birren B."/>
            <person name="Ma L.-J."/>
            <person name="Dean R.A."/>
        </authorList>
    </citation>
    <scope>NUCLEOTIDE SEQUENCE</scope>
    <source>
        <strain evidence="4">R3-111a-1</strain>
    </source>
</reference>
<keyword evidence="2" id="KW-0812">Transmembrane</keyword>
<reference evidence="3" key="2">
    <citation type="submission" date="2010-07" db="EMBL/GenBank/DDBJ databases">
        <authorList>
            <consortium name="The Broad Institute Genome Sequencing Platform"/>
            <consortium name="Broad Institute Genome Sequencing Center for Infectious Disease"/>
            <person name="Ma L.-J."/>
            <person name="Dead R."/>
            <person name="Young S."/>
            <person name="Zeng Q."/>
            <person name="Koehrsen M."/>
            <person name="Alvarado L."/>
            <person name="Berlin A."/>
            <person name="Chapman S.B."/>
            <person name="Chen Z."/>
            <person name="Freedman E."/>
            <person name="Gellesch M."/>
            <person name="Goldberg J."/>
            <person name="Griggs A."/>
            <person name="Gujja S."/>
            <person name="Heilman E.R."/>
            <person name="Heiman D."/>
            <person name="Hepburn T."/>
            <person name="Howarth C."/>
            <person name="Jen D."/>
            <person name="Larson L."/>
            <person name="Mehta T."/>
            <person name="Neiman D."/>
            <person name="Pearson M."/>
            <person name="Roberts A."/>
            <person name="Saif S."/>
            <person name="Shea T."/>
            <person name="Shenoy N."/>
            <person name="Sisk P."/>
            <person name="Stolte C."/>
            <person name="Sykes S."/>
            <person name="Walk T."/>
            <person name="White J."/>
            <person name="Yandava C."/>
            <person name="Haas B."/>
            <person name="Nusbaum C."/>
            <person name="Birren B."/>
        </authorList>
    </citation>
    <scope>NUCLEOTIDE SEQUENCE</scope>
    <source>
        <strain evidence="3">R3-111a-1</strain>
    </source>
</reference>
<protein>
    <submittedName>
        <fullName evidence="3 4">Uncharacterized protein</fullName>
    </submittedName>
</protein>
<feature type="region of interest" description="Disordered" evidence="1">
    <location>
        <begin position="1"/>
        <end position="78"/>
    </location>
</feature>
<feature type="compositionally biased region" description="Polar residues" evidence="1">
    <location>
        <begin position="1"/>
        <end position="10"/>
    </location>
</feature>